<protein>
    <recommendedName>
        <fullName evidence="2">Glycosyltransferase N-terminal domain-containing protein</fullName>
    </recommendedName>
</protein>
<dbReference type="InParanoid" id="A0A068U8E3"/>
<sequence length="90" mass="10286">MLRMLGHGHISPFLQLAKKLTERGIHIYLCSTPINLNSISKKITGKYSESIQLVEFHLQELPELPSRYHTTNGLPSHLLPIFFNFLTVQS</sequence>
<dbReference type="SUPFAM" id="SSF53756">
    <property type="entry name" value="UDP-Glycosyltransferase/glycogen phosphorylase"/>
    <property type="match status" value="1"/>
</dbReference>
<dbReference type="Pfam" id="PF26168">
    <property type="entry name" value="Glyco_transf_N"/>
    <property type="match status" value="1"/>
</dbReference>
<dbReference type="PANTHER" id="PTHR48044:SF29">
    <property type="entry name" value="GLYCOSYLTRANSFERASE"/>
    <property type="match status" value="1"/>
</dbReference>
<dbReference type="EMBL" id="HG739097">
    <property type="protein sequence ID" value="CDP04736.1"/>
    <property type="molecule type" value="Genomic_DNA"/>
</dbReference>
<dbReference type="Gramene" id="CDP04736">
    <property type="protein sequence ID" value="CDP04736"/>
    <property type="gene ID" value="GSCOC_T00018814001"/>
</dbReference>
<dbReference type="Proteomes" id="UP000295252">
    <property type="component" value="Chromosome IX"/>
</dbReference>
<dbReference type="InterPro" id="IPR058980">
    <property type="entry name" value="Glyco_transf_N"/>
</dbReference>
<accession>A0A068U8E3</accession>
<dbReference type="OrthoDB" id="5835829at2759"/>
<dbReference type="GO" id="GO:1901135">
    <property type="term" value="P:carbohydrate derivative metabolic process"/>
    <property type="evidence" value="ECO:0007669"/>
    <property type="project" value="UniProtKB-ARBA"/>
</dbReference>
<evidence type="ECO:0000256" key="1">
    <source>
        <dbReference type="ARBA" id="ARBA00009995"/>
    </source>
</evidence>
<dbReference type="Gene3D" id="3.40.50.2000">
    <property type="entry name" value="Glycogen Phosphorylase B"/>
    <property type="match status" value="1"/>
</dbReference>
<keyword evidence="4" id="KW-1185">Reference proteome</keyword>
<evidence type="ECO:0000313" key="4">
    <source>
        <dbReference type="Proteomes" id="UP000295252"/>
    </source>
</evidence>
<dbReference type="AlphaFoldDB" id="A0A068U8E3"/>
<dbReference type="PANTHER" id="PTHR48044">
    <property type="entry name" value="GLYCOSYLTRANSFERASE"/>
    <property type="match status" value="1"/>
</dbReference>
<reference evidence="4" key="1">
    <citation type="journal article" date="2014" name="Science">
        <title>The coffee genome provides insight into the convergent evolution of caffeine biosynthesis.</title>
        <authorList>
            <person name="Denoeud F."/>
            <person name="Carretero-Paulet L."/>
            <person name="Dereeper A."/>
            <person name="Droc G."/>
            <person name="Guyot R."/>
            <person name="Pietrella M."/>
            <person name="Zheng C."/>
            <person name="Alberti A."/>
            <person name="Anthony F."/>
            <person name="Aprea G."/>
            <person name="Aury J.M."/>
            <person name="Bento P."/>
            <person name="Bernard M."/>
            <person name="Bocs S."/>
            <person name="Campa C."/>
            <person name="Cenci A."/>
            <person name="Combes M.C."/>
            <person name="Crouzillat D."/>
            <person name="Da Silva C."/>
            <person name="Daddiego L."/>
            <person name="De Bellis F."/>
            <person name="Dussert S."/>
            <person name="Garsmeur O."/>
            <person name="Gayraud T."/>
            <person name="Guignon V."/>
            <person name="Jahn K."/>
            <person name="Jamilloux V."/>
            <person name="Joet T."/>
            <person name="Labadie K."/>
            <person name="Lan T."/>
            <person name="Leclercq J."/>
            <person name="Lepelley M."/>
            <person name="Leroy T."/>
            <person name="Li L.T."/>
            <person name="Librado P."/>
            <person name="Lopez L."/>
            <person name="Munoz A."/>
            <person name="Noel B."/>
            <person name="Pallavicini A."/>
            <person name="Perrotta G."/>
            <person name="Poncet V."/>
            <person name="Pot D."/>
            <person name="Priyono X."/>
            <person name="Rigoreau M."/>
            <person name="Rouard M."/>
            <person name="Rozas J."/>
            <person name="Tranchant-Dubreuil C."/>
            <person name="VanBuren R."/>
            <person name="Zhang Q."/>
            <person name="Andrade A.C."/>
            <person name="Argout X."/>
            <person name="Bertrand B."/>
            <person name="de Kochko A."/>
            <person name="Graziosi G."/>
            <person name="Henry R.J."/>
            <person name="Jayarama X."/>
            <person name="Ming R."/>
            <person name="Nagai C."/>
            <person name="Rounsley S."/>
            <person name="Sankoff D."/>
            <person name="Giuliano G."/>
            <person name="Albert V.A."/>
            <person name="Wincker P."/>
            <person name="Lashermes P."/>
        </authorList>
    </citation>
    <scope>NUCLEOTIDE SEQUENCE [LARGE SCALE GENOMIC DNA]</scope>
    <source>
        <strain evidence="4">cv. DH200-94</strain>
    </source>
</reference>
<proteinExistence type="inferred from homology"/>
<name>A0A068U8E3_COFCA</name>
<evidence type="ECO:0000313" key="3">
    <source>
        <dbReference type="EMBL" id="CDP04736.1"/>
    </source>
</evidence>
<gene>
    <name evidence="3" type="ORF">GSCOC_T00018814001</name>
</gene>
<dbReference type="GO" id="GO:0008194">
    <property type="term" value="F:UDP-glycosyltransferase activity"/>
    <property type="evidence" value="ECO:0007669"/>
    <property type="project" value="UniProtKB-ARBA"/>
</dbReference>
<feature type="domain" description="Glycosyltransferase N-terminal" evidence="2">
    <location>
        <begin position="7"/>
        <end position="85"/>
    </location>
</feature>
<dbReference type="OMA" id="GIHIYLC"/>
<comment type="similarity">
    <text evidence="1">Belongs to the UDP-glycosyltransferase family.</text>
</comment>
<evidence type="ECO:0000259" key="2">
    <source>
        <dbReference type="Pfam" id="PF26168"/>
    </source>
</evidence>
<organism evidence="3 4">
    <name type="scientific">Coffea canephora</name>
    <name type="common">Robusta coffee</name>
    <dbReference type="NCBI Taxonomy" id="49390"/>
    <lineage>
        <taxon>Eukaryota</taxon>
        <taxon>Viridiplantae</taxon>
        <taxon>Streptophyta</taxon>
        <taxon>Embryophyta</taxon>
        <taxon>Tracheophyta</taxon>
        <taxon>Spermatophyta</taxon>
        <taxon>Magnoliopsida</taxon>
        <taxon>eudicotyledons</taxon>
        <taxon>Gunneridae</taxon>
        <taxon>Pentapetalae</taxon>
        <taxon>asterids</taxon>
        <taxon>lamiids</taxon>
        <taxon>Gentianales</taxon>
        <taxon>Rubiaceae</taxon>
        <taxon>Ixoroideae</taxon>
        <taxon>Gardenieae complex</taxon>
        <taxon>Bertiereae - Coffeeae clade</taxon>
        <taxon>Coffeeae</taxon>
        <taxon>Coffea</taxon>
    </lineage>
</organism>
<dbReference type="PhylomeDB" id="A0A068U8E3"/>